<organism evidence="2 3">
    <name type="scientific">Xanthocytophaga flava</name>
    <dbReference type="NCBI Taxonomy" id="3048013"/>
    <lineage>
        <taxon>Bacteria</taxon>
        <taxon>Pseudomonadati</taxon>
        <taxon>Bacteroidota</taxon>
        <taxon>Cytophagia</taxon>
        <taxon>Cytophagales</taxon>
        <taxon>Rhodocytophagaceae</taxon>
        <taxon>Xanthocytophaga</taxon>
    </lineage>
</organism>
<dbReference type="AlphaFoldDB" id="A0AAE3QSS0"/>
<dbReference type="RefSeq" id="WP_313981834.1">
    <property type="nucleotide sequence ID" value="NZ_JASJOS010000008.1"/>
</dbReference>
<evidence type="ECO:0000256" key="1">
    <source>
        <dbReference type="SAM" id="SignalP"/>
    </source>
</evidence>
<gene>
    <name evidence="2" type="ORF">QNI16_18875</name>
</gene>
<accession>A0AAE3QSS0</accession>
<proteinExistence type="predicted"/>
<evidence type="ECO:0000313" key="2">
    <source>
        <dbReference type="EMBL" id="MDJ1482575.1"/>
    </source>
</evidence>
<feature type="signal peptide" evidence="1">
    <location>
        <begin position="1"/>
        <end position="21"/>
    </location>
</feature>
<sequence length="185" mass="20162">MLIRSLFTVCLLGLVSYVTQAQVSKPVSAQPKITNSNLKLDPKLHVSIAAQSLTGGSRKSWKLTGLTTNGYKRGIDGLCMEDNILILSSDQNANYSEGANVCTKSVSQVNNLKWELSQDNKKLLLSGLPVPTTDNKNAMLGFLLGSEAEITELNDTTLRLKFKATNGYIDGKLDYVTNEVTYTAQ</sequence>
<dbReference type="EMBL" id="JASJOS010000008">
    <property type="protein sequence ID" value="MDJ1482575.1"/>
    <property type="molecule type" value="Genomic_DNA"/>
</dbReference>
<dbReference type="Proteomes" id="UP001241110">
    <property type="component" value="Unassembled WGS sequence"/>
</dbReference>
<feature type="chain" id="PRO_5041977533" description="Lipocalin-like domain-containing protein" evidence="1">
    <location>
        <begin position="22"/>
        <end position="185"/>
    </location>
</feature>
<evidence type="ECO:0000313" key="3">
    <source>
        <dbReference type="Proteomes" id="UP001241110"/>
    </source>
</evidence>
<keyword evidence="1" id="KW-0732">Signal</keyword>
<reference evidence="2" key="1">
    <citation type="submission" date="2023-05" db="EMBL/GenBank/DDBJ databases">
        <authorList>
            <person name="Zhang X."/>
        </authorList>
    </citation>
    <scope>NUCLEOTIDE SEQUENCE</scope>
    <source>
        <strain evidence="2">YF14B1</strain>
    </source>
</reference>
<evidence type="ECO:0008006" key="4">
    <source>
        <dbReference type="Google" id="ProtNLM"/>
    </source>
</evidence>
<name>A0AAE3QSS0_9BACT</name>
<protein>
    <recommendedName>
        <fullName evidence="4">Lipocalin-like domain-containing protein</fullName>
    </recommendedName>
</protein>
<comment type="caution">
    <text evidence="2">The sequence shown here is derived from an EMBL/GenBank/DDBJ whole genome shotgun (WGS) entry which is preliminary data.</text>
</comment>